<keyword evidence="3" id="KW-1185">Reference proteome</keyword>
<organism evidence="2 3">
    <name type="scientific">Rhizomicrobium electricum</name>
    <dbReference type="NCBI Taxonomy" id="480070"/>
    <lineage>
        <taxon>Bacteria</taxon>
        <taxon>Pseudomonadati</taxon>
        <taxon>Pseudomonadota</taxon>
        <taxon>Alphaproteobacteria</taxon>
        <taxon>Micropepsales</taxon>
        <taxon>Micropepsaceae</taxon>
        <taxon>Rhizomicrobium</taxon>
    </lineage>
</organism>
<dbReference type="InterPro" id="IPR007820">
    <property type="entry name" value="AbrB_fam"/>
</dbReference>
<sequence>MIDRLMRHFDGRPFLQWGVVGVFSLAFLIVLETFRLPAALLLAPMLAGILFSAAGGSIRVPEFLYAGAQGVVGVMIAHSLPLSNFTEVAHDWPVFVIGVGFTVVVAALLGWLLTRWRVLPGTTAIWGSSPGAASTMTVMAEAFGADVRLVAFMQYLRVMCVAGAASVVASLAMAGGGHRMPPVDWFPPLEPAAFAVTLGIALGGAALGKVFRVPAGALMVPLVATSVLSWTGAATIVLPPWLLAISYALFGWSIGLKFTREIFLHAARATPRLLASIMVLIAVCGSFGMVLARVAGLDPLTAYLATSPGGADSVAIIAASSKVDVPFVMTMQMVRFMVVLATGPALARFLAGKAGS</sequence>
<dbReference type="PANTHER" id="PTHR38457">
    <property type="entry name" value="REGULATOR ABRB-RELATED"/>
    <property type="match status" value="1"/>
</dbReference>
<protein>
    <submittedName>
        <fullName evidence="2">AbrB family transcriptional regulator</fullName>
    </submittedName>
</protein>
<dbReference type="PANTHER" id="PTHR38457:SF1">
    <property type="entry name" value="REGULATOR ABRB-RELATED"/>
    <property type="match status" value="1"/>
</dbReference>
<evidence type="ECO:0000313" key="3">
    <source>
        <dbReference type="Proteomes" id="UP001499951"/>
    </source>
</evidence>
<dbReference type="InterPro" id="IPR017516">
    <property type="entry name" value="AbrB_dup"/>
</dbReference>
<dbReference type="PIRSF" id="PIRSF038991">
    <property type="entry name" value="Protein_AbrB"/>
    <property type="match status" value="1"/>
</dbReference>
<keyword evidence="1" id="KW-1133">Transmembrane helix</keyword>
<dbReference type="NCBIfam" id="TIGR03082">
    <property type="entry name" value="Gneg_AbrB_dup"/>
    <property type="match status" value="2"/>
</dbReference>
<feature type="transmembrane region" description="Helical" evidence="1">
    <location>
        <begin position="333"/>
        <end position="351"/>
    </location>
</feature>
<feature type="transmembrane region" description="Helical" evidence="1">
    <location>
        <begin position="37"/>
        <end position="56"/>
    </location>
</feature>
<evidence type="ECO:0000256" key="1">
    <source>
        <dbReference type="SAM" id="Phobius"/>
    </source>
</evidence>
<feature type="transmembrane region" description="Helical" evidence="1">
    <location>
        <begin position="189"/>
        <end position="207"/>
    </location>
</feature>
<feature type="transmembrane region" description="Helical" evidence="1">
    <location>
        <begin position="14"/>
        <end position="31"/>
    </location>
</feature>
<feature type="transmembrane region" description="Helical" evidence="1">
    <location>
        <begin position="155"/>
        <end position="177"/>
    </location>
</feature>
<name>A0ABN1EHZ7_9PROT</name>
<evidence type="ECO:0000313" key="2">
    <source>
        <dbReference type="EMBL" id="GAA0566981.1"/>
    </source>
</evidence>
<dbReference type="EMBL" id="BAAADD010000003">
    <property type="protein sequence ID" value="GAA0566981.1"/>
    <property type="molecule type" value="Genomic_DNA"/>
</dbReference>
<keyword evidence="1" id="KW-0812">Transmembrane</keyword>
<accession>A0ABN1EHZ7</accession>
<feature type="transmembrane region" description="Helical" evidence="1">
    <location>
        <begin position="63"/>
        <end position="80"/>
    </location>
</feature>
<proteinExistence type="predicted"/>
<reference evidence="2 3" key="1">
    <citation type="journal article" date="2019" name="Int. J. Syst. Evol. Microbiol.">
        <title>The Global Catalogue of Microorganisms (GCM) 10K type strain sequencing project: providing services to taxonomists for standard genome sequencing and annotation.</title>
        <authorList>
            <consortium name="The Broad Institute Genomics Platform"/>
            <consortium name="The Broad Institute Genome Sequencing Center for Infectious Disease"/>
            <person name="Wu L."/>
            <person name="Ma J."/>
        </authorList>
    </citation>
    <scope>NUCLEOTIDE SEQUENCE [LARGE SCALE GENOMIC DNA]</scope>
    <source>
        <strain evidence="2 3">JCM 15089</strain>
    </source>
</reference>
<feature type="transmembrane region" description="Helical" evidence="1">
    <location>
        <begin position="227"/>
        <end position="252"/>
    </location>
</feature>
<comment type="caution">
    <text evidence="2">The sequence shown here is derived from an EMBL/GenBank/DDBJ whole genome shotgun (WGS) entry which is preliminary data.</text>
</comment>
<dbReference type="Pfam" id="PF05145">
    <property type="entry name" value="AbrB"/>
    <property type="match status" value="1"/>
</dbReference>
<keyword evidence="1" id="KW-0472">Membrane</keyword>
<feature type="transmembrane region" description="Helical" evidence="1">
    <location>
        <begin position="273"/>
        <end position="295"/>
    </location>
</feature>
<dbReference type="Proteomes" id="UP001499951">
    <property type="component" value="Unassembled WGS sequence"/>
</dbReference>
<dbReference type="RefSeq" id="WP_166933057.1">
    <property type="nucleotide sequence ID" value="NZ_BAAADD010000003.1"/>
</dbReference>
<gene>
    <name evidence="2" type="ORF">GCM10008942_14350</name>
</gene>
<feature type="transmembrane region" description="Helical" evidence="1">
    <location>
        <begin position="92"/>
        <end position="113"/>
    </location>
</feature>